<evidence type="ECO:0000256" key="2">
    <source>
        <dbReference type="SAM" id="SignalP"/>
    </source>
</evidence>
<feature type="signal peptide" evidence="2">
    <location>
        <begin position="1"/>
        <end position="18"/>
    </location>
</feature>
<dbReference type="AlphaFoldDB" id="A0A0C2MTY7"/>
<evidence type="ECO:0000256" key="1">
    <source>
        <dbReference type="SAM" id="Phobius"/>
    </source>
</evidence>
<accession>A0A0C2MTY7</accession>
<gene>
    <name evidence="3" type="ORF">RF11_10287</name>
</gene>
<keyword evidence="1" id="KW-0812">Transmembrane</keyword>
<feature type="transmembrane region" description="Helical" evidence="1">
    <location>
        <begin position="257"/>
        <end position="278"/>
    </location>
</feature>
<dbReference type="EMBL" id="JWZT01003127">
    <property type="protein sequence ID" value="KII67615.1"/>
    <property type="molecule type" value="Genomic_DNA"/>
</dbReference>
<keyword evidence="2" id="KW-0732">Signal</keyword>
<comment type="caution">
    <text evidence="3">The sequence shown here is derived from an EMBL/GenBank/DDBJ whole genome shotgun (WGS) entry which is preliminary data.</text>
</comment>
<protein>
    <submittedName>
        <fullName evidence="3">Uncharacterized protein</fullName>
    </submittedName>
</protein>
<keyword evidence="1" id="KW-1133">Transmembrane helix</keyword>
<name>A0A0C2MTY7_THEKT</name>
<dbReference type="Proteomes" id="UP000031668">
    <property type="component" value="Unassembled WGS sequence"/>
</dbReference>
<evidence type="ECO:0000313" key="4">
    <source>
        <dbReference type="Proteomes" id="UP000031668"/>
    </source>
</evidence>
<sequence>MWKFVSLFGILILSPLQTQNIKQCEGKEYEIIDHILNTCDNLNISYCSQDFEINSYVHYNQIIENSTRLKFNCILENINTFTDKYLKFKGDADKMKTRLTDLQKEIAENLSGTNTCFLDENIDEIGLKRYKTLIQTSKLGFKLDEILTVKCSLKNMNHDYHKAIKVYAESTSKLIEQITLEHTKTKSDNAIFRSNIQIYLQNDPKLKIWSENYFLIVTSACYLDQIHDKTKINNIIRVTSKLKHKISGDYDLSSGKIFSWFGLGISLLIVIVVVTKSLKFENFIMWLKGLPFSRTSKPNHGSNY</sequence>
<proteinExistence type="predicted"/>
<keyword evidence="4" id="KW-1185">Reference proteome</keyword>
<keyword evidence="1" id="KW-0472">Membrane</keyword>
<reference evidence="3 4" key="1">
    <citation type="journal article" date="2014" name="Genome Biol. Evol.">
        <title>The genome of the myxosporean Thelohanellus kitauei shows adaptations to nutrient acquisition within its fish host.</title>
        <authorList>
            <person name="Yang Y."/>
            <person name="Xiong J."/>
            <person name="Zhou Z."/>
            <person name="Huo F."/>
            <person name="Miao W."/>
            <person name="Ran C."/>
            <person name="Liu Y."/>
            <person name="Zhang J."/>
            <person name="Feng J."/>
            <person name="Wang M."/>
            <person name="Wang M."/>
            <person name="Wang L."/>
            <person name="Yao B."/>
        </authorList>
    </citation>
    <scope>NUCLEOTIDE SEQUENCE [LARGE SCALE GENOMIC DNA]</scope>
    <source>
        <strain evidence="3">Wuqing</strain>
    </source>
</reference>
<feature type="chain" id="PRO_5002152548" evidence="2">
    <location>
        <begin position="19"/>
        <end position="304"/>
    </location>
</feature>
<organism evidence="3 4">
    <name type="scientific">Thelohanellus kitauei</name>
    <name type="common">Myxosporean</name>
    <dbReference type="NCBI Taxonomy" id="669202"/>
    <lineage>
        <taxon>Eukaryota</taxon>
        <taxon>Metazoa</taxon>
        <taxon>Cnidaria</taxon>
        <taxon>Myxozoa</taxon>
        <taxon>Myxosporea</taxon>
        <taxon>Bivalvulida</taxon>
        <taxon>Platysporina</taxon>
        <taxon>Myxobolidae</taxon>
        <taxon>Thelohanellus</taxon>
    </lineage>
</organism>
<evidence type="ECO:0000313" key="3">
    <source>
        <dbReference type="EMBL" id="KII67615.1"/>
    </source>
</evidence>